<evidence type="ECO:0000313" key="2">
    <source>
        <dbReference type="Proteomes" id="UP000217211"/>
    </source>
</evidence>
<keyword evidence="2" id="KW-1185">Reference proteome</keyword>
<protein>
    <submittedName>
        <fullName evidence="1">Uncharacterized protein</fullName>
    </submittedName>
</protein>
<name>A0A249PLI2_9HYPH</name>
<proteinExistence type="predicted"/>
<dbReference type="KEGG" id="esj:SJ05684_b58060"/>
<geneLocation type="plasmid" evidence="2">
    <name>psj05684b</name>
</geneLocation>
<dbReference type="AlphaFoldDB" id="A0A249PLI2"/>
<keyword evidence="1" id="KW-0614">Plasmid</keyword>
<gene>
    <name evidence="1" type="ORF">SJ05684_b58060</name>
</gene>
<sequence>MGRYEWRAVGLGKYRACCSKPIAFGGVIPPRDLCEIASLCPCPCEPSQNGNGENSTRNSTHFRYSACHAQRPKGPLRAEHSCDGSVAVANRNQIPHCALGYVSTGTLDWPSFPPTFWQTF</sequence>
<reference evidence="1 2" key="1">
    <citation type="submission" date="2017-08" db="EMBL/GenBank/DDBJ databases">
        <title>Multipartite genome sequences of Sinorhizobium species nodulating soybeans.</title>
        <authorList>
            <person name="Tian C.F."/>
        </authorList>
    </citation>
    <scope>NUCLEOTIDE SEQUENCE [LARGE SCALE GENOMIC DNA]</scope>
    <source>
        <strain evidence="1 2">CCBAU 05684</strain>
        <plasmid evidence="2">psj05684b</plasmid>
    </source>
</reference>
<organism evidence="1 2">
    <name type="scientific">Sinorhizobium sojae CCBAU 05684</name>
    <dbReference type="NCBI Taxonomy" id="716928"/>
    <lineage>
        <taxon>Bacteria</taxon>
        <taxon>Pseudomonadati</taxon>
        <taxon>Pseudomonadota</taxon>
        <taxon>Alphaproteobacteria</taxon>
        <taxon>Hyphomicrobiales</taxon>
        <taxon>Rhizobiaceae</taxon>
        <taxon>Sinorhizobium/Ensifer group</taxon>
        <taxon>Sinorhizobium</taxon>
    </lineage>
</organism>
<dbReference type="Proteomes" id="UP000217211">
    <property type="component" value="Plasmid pSJ05684b"/>
</dbReference>
<evidence type="ECO:0000313" key="1">
    <source>
        <dbReference type="EMBL" id="ASY66788.1"/>
    </source>
</evidence>
<dbReference type="EMBL" id="CP023068">
    <property type="protein sequence ID" value="ASY66788.1"/>
    <property type="molecule type" value="Genomic_DNA"/>
</dbReference>
<accession>A0A249PLI2</accession>